<proteinExistence type="predicted"/>
<reference evidence="1 2" key="1">
    <citation type="submission" date="2020-03" db="EMBL/GenBank/DDBJ databases">
        <title>WGS of actinomycetes isolated from Thailand.</title>
        <authorList>
            <person name="Thawai C."/>
        </authorList>
    </citation>
    <scope>NUCLEOTIDE SEQUENCE [LARGE SCALE GENOMIC DNA]</scope>
    <source>
        <strain evidence="1 2">HSS6-12</strain>
    </source>
</reference>
<keyword evidence="2" id="KW-1185">Reference proteome</keyword>
<sequence length="75" mass="8420">MSLVVGHTIRVPEDGYKFGTGPLTLHISEVIGRSEFDGVVWVEVRGREVRPDGSVAVRERYALVRADRVREVEGR</sequence>
<accession>A0ABX0YZZ0</accession>
<name>A0ABX0YZZ0_9ACTN</name>
<dbReference type="EMBL" id="JAATEO010000003">
    <property type="protein sequence ID" value="NJP31090.1"/>
    <property type="molecule type" value="Genomic_DNA"/>
</dbReference>
<comment type="caution">
    <text evidence="1">The sequence shown here is derived from an EMBL/GenBank/DDBJ whole genome shotgun (WGS) entry which is preliminary data.</text>
</comment>
<evidence type="ECO:0000313" key="2">
    <source>
        <dbReference type="Proteomes" id="UP000783871"/>
    </source>
</evidence>
<dbReference type="Proteomes" id="UP000783871">
    <property type="component" value="Unassembled WGS sequence"/>
</dbReference>
<dbReference type="RefSeq" id="WP_167999518.1">
    <property type="nucleotide sequence ID" value="NZ_JAATEO010000003.1"/>
</dbReference>
<protein>
    <submittedName>
        <fullName evidence="1">Uncharacterized protein</fullName>
    </submittedName>
</protein>
<gene>
    <name evidence="1" type="ORF">HCJ94_03610</name>
</gene>
<evidence type="ECO:0000313" key="1">
    <source>
        <dbReference type="EMBL" id="NJP31090.1"/>
    </source>
</evidence>
<organism evidence="1 2">
    <name type="scientific">Micromonospora thermarum</name>
    <dbReference type="NCBI Taxonomy" id="2720024"/>
    <lineage>
        <taxon>Bacteria</taxon>
        <taxon>Bacillati</taxon>
        <taxon>Actinomycetota</taxon>
        <taxon>Actinomycetes</taxon>
        <taxon>Micromonosporales</taxon>
        <taxon>Micromonosporaceae</taxon>
        <taxon>Micromonospora</taxon>
    </lineage>
</organism>